<evidence type="ECO:0000256" key="1">
    <source>
        <dbReference type="ARBA" id="ARBA00004245"/>
    </source>
</evidence>
<feature type="non-terminal residue" evidence="5">
    <location>
        <position position="210"/>
    </location>
</feature>
<evidence type="ECO:0000256" key="3">
    <source>
        <dbReference type="ARBA" id="ARBA00023175"/>
    </source>
</evidence>
<keyword evidence="5" id="KW-0378">Hydrolase</keyword>
<gene>
    <name evidence="5" type="ORF">Ccrd_024282</name>
</gene>
<dbReference type="GO" id="GO:0090307">
    <property type="term" value="P:mitotic spindle assembly"/>
    <property type="evidence" value="ECO:0007669"/>
    <property type="project" value="TreeGrafter"/>
</dbReference>
<accession>A0A124SAR2</accession>
<keyword evidence="6" id="KW-1185">Reference proteome</keyword>
<organism evidence="5 6">
    <name type="scientific">Cynara cardunculus var. scolymus</name>
    <name type="common">Globe artichoke</name>
    <name type="synonym">Cynara scolymus</name>
    <dbReference type="NCBI Taxonomy" id="59895"/>
    <lineage>
        <taxon>Eukaryota</taxon>
        <taxon>Viridiplantae</taxon>
        <taxon>Streptophyta</taxon>
        <taxon>Embryophyta</taxon>
        <taxon>Tracheophyta</taxon>
        <taxon>Spermatophyta</taxon>
        <taxon>Magnoliopsida</taxon>
        <taxon>eudicotyledons</taxon>
        <taxon>Gunneridae</taxon>
        <taxon>Pentapetalae</taxon>
        <taxon>asterids</taxon>
        <taxon>campanulids</taxon>
        <taxon>Asterales</taxon>
        <taxon>Asteraceae</taxon>
        <taxon>Carduoideae</taxon>
        <taxon>Cardueae</taxon>
        <taxon>Carduinae</taxon>
        <taxon>Cynara</taxon>
    </lineage>
</organism>
<evidence type="ECO:0000313" key="6">
    <source>
        <dbReference type="Proteomes" id="UP000243975"/>
    </source>
</evidence>
<dbReference type="GO" id="GO:0008574">
    <property type="term" value="F:plus-end-directed microtubule motor activity"/>
    <property type="evidence" value="ECO:0007669"/>
    <property type="project" value="TreeGrafter"/>
</dbReference>
<dbReference type="GO" id="GO:0005876">
    <property type="term" value="C:spindle microtubule"/>
    <property type="evidence" value="ECO:0007669"/>
    <property type="project" value="TreeGrafter"/>
</dbReference>
<dbReference type="Gramene" id="KVH88270">
    <property type="protein sequence ID" value="KVH88270"/>
    <property type="gene ID" value="Ccrd_024282"/>
</dbReference>
<keyword evidence="4" id="KW-0206">Cytoskeleton</keyword>
<proteinExistence type="predicted"/>
<evidence type="ECO:0000256" key="2">
    <source>
        <dbReference type="ARBA" id="ARBA00022490"/>
    </source>
</evidence>
<keyword evidence="2" id="KW-0963">Cytoplasm</keyword>
<dbReference type="InterPro" id="IPR047149">
    <property type="entry name" value="KIF11-like"/>
</dbReference>
<dbReference type="GO" id="GO:0051231">
    <property type="term" value="P:spindle elongation"/>
    <property type="evidence" value="ECO:0007669"/>
    <property type="project" value="TreeGrafter"/>
</dbReference>
<dbReference type="EMBL" id="LEKV01005473">
    <property type="protein sequence ID" value="KVH88270.1"/>
    <property type="molecule type" value="Genomic_DNA"/>
</dbReference>
<dbReference type="PANTHER" id="PTHR47970:SF12">
    <property type="entry name" value="KINESIN FAMILY MEMBER 11"/>
    <property type="match status" value="1"/>
</dbReference>
<keyword evidence="3" id="KW-0505">Motor protein</keyword>
<protein>
    <submittedName>
        <fullName evidence="5">Glycoside hydrolase, catalytic domain-containing protein</fullName>
    </submittedName>
</protein>
<comment type="subcellular location">
    <subcellularLocation>
        <location evidence="1">Cytoplasm</location>
        <location evidence="1">Cytoskeleton</location>
    </subcellularLocation>
</comment>
<dbReference type="Proteomes" id="UP000243975">
    <property type="component" value="Unassembled WGS sequence"/>
</dbReference>
<dbReference type="PANTHER" id="PTHR47970">
    <property type="entry name" value="KINESIN-LIKE PROTEIN KIF11"/>
    <property type="match status" value="1"/>
</dbReference>
<sequence length="210" mass="23181">MTRINAREDKLNAGNRSVVNKFESELARDVGSLCNMVAASLSQQNEQLQCIEKFCHTFININDQYFIDCQASSTRFEALKNVVRLHKASANGSLEDTSVLASSNACCVEELLAKEATEGHAIFDDLYGSLSTQEGEIALFARERRKLLCMHGFRVSVLSSLDKVVGVDFVHIVALGGMDKEMTVYVKTIDPKHLVEIGLEGFYGPSTPNK</sequence>
<dbReference type="GO" id="GO:0072686">
    <property type="term" value="C:mitotic spindle"/>
    <property type="evidence" value="ECO:0007669"/>
    <property type="project" value="TreeGrafter"/>
</dbReference>
<reference evidence="5 6" key="1">
    <citation type="journal article" date="2016" name="Sci. Rep.">
        <title>The genome sequence of the outbreeding globe artichoke constructed de novo incorporating a phase-aware low-pass sequencing strategy of F1 progeny.</title>
        <authorList>
            <person name="Scaglione D."/>
            <person name="Reyes-Chin-Wo S."/>
            <person name="Acquadro A."/>
            <person name="Froenicke L."/>
            <person name="Portis E."/>
            <person name="Beitel C."/>
            <person name="Tirone M."/>
            <person name="Mauro R."/>
            <person name="Lo Monaco A."/>
            <person name="Mauromicale G."/>
            <person name="Faccioli P."/>
            <person name="Cattivelli L."/>
            <person name="Rieseberg L."/>
            <person name="Michelmore R."/>
            <person name="Lanteri S."/>
        </authorList>
    </citation>
    <scope>NUCLEOTIDE SEQUENCE [LARGE SCALE GENOMIC DNA]</scope>
    <source>
        <strain evidence="5">2C</strain>
    </source>
</reference>
<comment type="caution">
    <text evidence="5">The sequence shown here is derived from an EMBL/GenBank/DDBJ whole genome shotgun (WGS) entry which is preliminary data.</text>
</comment>
<dbReference type="Gene3D" id="3.20.20.80">
    <property type="entry name" value="Glycosidases"/>
    <property type="match status" value="1"/>
</dbReference>
<evidence type="ECO:0000313" key="5">
    <source>
        <dbReference type="EMBL" id="KVH88270.1"/>
    </source>
</evidence>
<evidence type="ECO:0000256" key="4">
    <source>
        <dbReference type="ARBA" id="ARBA00023212"/>
    </source>
</evidence>
<dbReference type="AlphaFoldDB" id="A0A124SAR2"/>
<dbReference type="STRING" id="59895.A0A124SAR2"/>
<dbReference type="GO" id="GO:0016787">
    <property type="term" value="F:hydrolase activity"/>
    <property type="evidence" value="ECO:0007669"/>
    <property type="project" value="UniProtKB-KW"/>
</dbReference>
<name>A0A124SAR2_CYNCS</name>